<protein>
    <submittedName>
        <fullName evidence="2">SAM-dependent methyltransferase</fullName>
    </submittedName>
    <submittedName>
        <fullName evidence="1">tRNA (Adenine(22)-N(1))-methyltransferase</fullName>
        <ecNumber evidence="1">2.1.1.217</ecNumber>
    </submittedName>
</protein>
<comment type="caution">
    <text evidence="1">The sequence shown here is derived from an EMBL/GenBank/DDBJ whole genome shotgun (WGS) entry which is preliminary data.</text>
</comment>
<dbReference type="EC" id="2.1.1.217" evidence="1"/>
<evidence type="ECO:0000313" key="4">
    <source>
        <dbReference type="Proteomes" id="UP000265930"/>
    </source>
</evidence>
<dbReference type="EMBL" id="MZGT01000044">
    <property type="protein sequence ID" value="OPJ59995.1"/>
    <property type="molecule type" value="Genomic_DNA"/>
</dbReference>
<keyword evidence="1" id="KW-0808">Transferase</keyword>
<gene>
    <name evidence="1" type="primary">trmK</name>
    <name evidence="1" type="ORF">CLCHR_31810</name>
    <name evidence="2" type="ORF">D2A34_05770</name>
</gene>
<keyword evidence="3" id="KW-1185">Reference proteome</keyword>
<dbReference type="EMBL" id="QXDJ01000002">
    <property type="protein sequence ID" value="RII34727.1"/>
    <property type="molecule type" value="Genomic_DNA"/>
</dbReference>
<keyword evidence="1" id="KW-0489">Methyltransferase</keyword>
<dbReference type="RefSeq" id="WP_079440793.1">
    <property type="nucleotide sequence ID" value="NZ_JBLZIA010000018.1"/>
</dbReference>
<dbReference type="CDD" id="cd02440">
    <property type="entry name" value="AdoMet_MTases"/>
    <property type="match status" value="1"/>
</dbReference>
<dbReference type="Proteomes" id="UP000191056">
    <property type="component" value="Unassembled WGS sequence"/>
</dbReference>
<name>A0A1V4IJS3_9CLOT</name>
<dbReference type="PIRSF" id="PIRSF018637">
    <property type="entry name" value="TrmK"/>
    <property type="match status" value="1"/>
</dbReference>
<reference evidence="2 4" key="2">
    <citation type="submission" date="2018-08" db="EMBL/GenBank/DDBJ databases">
        <title>Genome of Clostridium chromiireducens C1, DSM12136.</title>
        <authorList>
            <person name="Xing M."/>
            <person name="Wei Y."/>
            <person name="Ang E.L."/>
            <person name="Zhao H."/>
            <person name="Zhang Y."/>
        </authorList>
    </citation>
    <scope>NUCLEOTIDE SEQUENCE [LARGE SCALE GENOMIC DNA]</scope>
    <source>
        <strain evidence="2 4">C1</strain>
    </source>
</reference>
<dbReference type="InterPro" id="IPR006901">
    <property type="entry name" value="TrmK"/>
</dbReference>
<dbReference type="InterPro" id="IPR029063">
    <property type="entry name" value="SAM-dependent_MTases_sf"/>
</dbReference>
<sequence length="232" mass="26611">MELSKRLNWIIEKLDNAKVIMDVGTDHGYIPIYLVRNGIAEKVIASDINKDPLKKAQINAALDGVSDKIDLRLGGGLAPLKNREAEAVIIAGMGGNLIRDILEADFNKVKNLKYLILQPAQNPEVLREYLYSSDYEILDEDLCLDEGKYYELFKVRHKSGDYIKLESIFYEISPTMLSKKVPLLKSYIESKIDKNKKVINFIVDDTDHAKERKNELKKKNERLESLLKSVRW</sequence>
<dbReference type="OrthoDB" id="5881184at2"/>
<evidence type="ECO:0000313" key="3">
    <source>
        <dbReference type="Proteomes" id="UP000191056"/>
    </source>
</evidence>
<dbReference type="GO" id="GO:0160105">
    <property type="term" value="F:tRNA (adenine(22)-N1)-methyltransferase activity"/>
    <property type="evidence" value="ECO:0007669"/>
    <property type="project" value="UniProtKB-EC"/>
</dbReference>
<dbReference type="Pfam" id="PF04816">
    <property type="entry name" value="TrmK"/>
    <property type="match status" value="1"/>
</dbReference>
<accession>A0A1V4IJS3</accession>
<dbReference type="Gene3D" id="3.40.50.150">
    <property type="entry name" value="Vaccinia Virus protein VP39"/>
    <property type="match status" value="1"/>
</dbReference>
<dbReference type="STRING" id="225345.CLCHR_31810"/>
<dbReference type="PANTHER" id="PTHR38451">
    <property type="entry name" value="TRNA (ADENINE(22)-N(1))-METHYLTRANSFERASE"/>
    <property type="match status" value="1"/>
</dbReference>
<evidence type="ECO:0000313" key="2">
    <source>
        <dbReference type="EMBL" id="RII34727.1"/>
    </source>
</evidence>
<dbReference type="Proteomes" id="UP000265930">
    <property type="component" value="Unassembled WGS sequence"/>
</dbReference>
<dbReference type="SUPFAM" id="SSF53335">
    <property type="entry name" value="S-adenosyl-L-methionine-dependent methyltransferases"/>
    <property type="match status" value="1"/>
</dbReference>
<dbReference type="AlphaFoldDB" id="A0A1V4IJS3"/>
<organism evidence="1 3">
    <name type="scientific">Clostridium chromiireducens</name>
    <dbReference type="NCBI Taxonomy" id="225345"/>
    <lineage>
        <taxon>Bacteria</taxon>
        <taxon>Bacillati</taxon>
        <taxon>Bacillota</taxon>
        <taxon>Clostridia</taxon>
        <taxon>Eubacteriales</taxon>
        <taxon>Clostridiaceae</taxon>
        <taxon>Clostridium</taxon>
    </lineage>
</organism>
<reference evidence="1 3" key="1">
    <citation type="submission" date="2017-03" db="EMBL/GenBank/DDBJ databases">
        <title>Genome sequence of Clostridium chromiireducens DSM 23318.</title>
        <authorList>
            <person name="Poehlein A."/>
            <person name="Daniel R."/>
        </authorList>
    </citation>
    <scope>NUCLEOTIDE SEQUENCE [LARGE SCALE GENOMIC DNA]</scope>
    <source>
        <strain evidence="1 3">DSM 23318</strain>
    </source>
</reference>
<proteinExistence type="predicted"/>
<dbReference type="GO" id="GO:0032259">
    <property type="term" value="P:methylation"/>
    <property type="evidence" value="ECO:0007669"/>
    <property type="project" value="UniProtKB-KW"/>
</dbReference>
<evidence type="ECO:0000313" key="1">
    <source>
        <dbReference type="EMBL" id="OPJ59995.1"/>
    </source>
</evidence>
<dbReference type="PANTHER" id="PTHR38451:SF1">
    <property type="entry name" value="TRNA (ADENINE(22)-N(1))-METHYLTRANSFERASE"/>
    <property type="match status" value="1"/>
</dbReference>